<comment type="subunit">
    <text evidence="8">Homodimer.</text>
</comment>
<proteinExistence type="inferred from homology"/>
<evidence type="ECO:0000256" key="9">
    <source>
        <dbReference type="PROSITE-ProRule" id="PRU10125"/>
    </source>
</evidence>
<feature type="binding site" evidence="8">
    <location>
        <position position="166"/>
    </location>
    <ligand>
        <name>substrate</name>
    </ligand>
</feature>
<evidence type="ECO:0000313" key="10">
    <source>
        <dbReference type="EMBL" id="MCB4824695.1"/>
    </source>
</evidence>
<dbReference type="HAMAP" id="MF_00197">
    <property type="entry name" value="DAP_epimerase"/>
    <property type="match status" value="1"/>
</dbReference>
<accession>A0A9X1LCZ0</accession>
<evidence type="ECO:0000256" key="1">
    <source>
        <dbReference type="ARBA" id="ARBA00005196"/>
    </source>
</evidence>
<evidence type="ECO:0000256" key="7">
    <source>
        <dbReference type="ARBA" id="ARBA00051712"/>
    </source>
</evidence>
<keyword evidence="6 8" id="KW-0413">Isomerase</keyword>
<feature type="binding site" evidence="8">
    <location>
        <position position="53"/>
    </location>
    <ligand>
        <name>substrate</name>
    </ligand>
</feature>
<dbReference type="PANTHER" id="PTHR31689">
    <property type="entry name" value="DIAMINOPIMELATE EPIMERASE, CHLOROPLASTIC"/>
    <property type="match status" value="1"/>
</dbReference>
<comment type="catalytic activity">
    <reaction evidence="7 8">
        <text>(2S,6S)-2,6-diaminopimelate = meso-2,6-diaminopimelate</text>
        <dbReference type="Rhea" id="RHEA:15393"/>
        <dbReference type="ChEBI" id="CHEBI:57609"/>
        <dbReference type="ChEBI" id="CHEBI:57791"/>
        <dbReference type="EC" id="5.1.1.7"/>
    </reaction>
</comment>
<feature type="active site" description="Proton acceptor" evidence="8">
    <location>
        <position position="226"/>
    </location>
</feature>
<dbReference type="SUPFAM" id="SSF54506">
    <property type="entry name" value="Diaminopimelate epimerase-like"/>
    <property type="match status" value="2"/>
</dbReference>
<dbReference type="GO" id="GO:0008837">
    <property type="term" value="F:diaminopimelate epimerase activity"/>
    <property type="evidence" value="ECO:0007669"/>
    <property type="project" value="UniProtKB-UniRule"/>
</dbReference>
<feature type="binding site" evidence="8">
    <location>
        <begin position="217"/>
        <end position="218"/>
    </location>
    <ligand>
        <name>substrate</name>
    </ligand>
</feature>
<keyword evidence="4 8" id="KW-0028">Amino-acid biosynthesis</keyword>
<dbReference type="PANTHER" id="PTHR31689:SF0">
    <property type="entry name" value="DIAMINOPIMELATE EPIMERASE"/>
    <property type="match status" value="1"/>
</dbReference>
<feature type="binding site" evidence="8">
    <location>
        <position position="72"/>
    </location>
    <ligand>
        <name>substrate</name>
    </ligand>
</feature>
<evidence type="ECO:0000256" key="6">
    <source>
        <dbReference type="ARBA" id="ARBA00023235"/>
    </source>
</evidence>
<dbReference type="PROSITE" id="PS01326">
    <property type="entry name" value="DAP_EPIMERASE"/>
    <property type="match status" value="1"/>
</dbReference>
<gene>
    <name evidence="8 10" type="primary">dapF</name>
    <name evidence="10" type="ORF">LHA35_23480</name>
</gene>
<keyword evidence="8" id="KW-0963">Cytoplasm</keyword>
<comment type="similarity">
    <text evidence="2 8">Belongs to the diaminopimelate epimerase family.</text>
</comment>
<evidence type="ECO:0000256" key="8">
    <source>
        <dbReference type="HAMAP-Rule" id="MF_00197"/>
    </source>
</evidence>
<dbReference type="EMBL" id="JAJAQI010000050">
    <property type="protein sequence ID" value="MCB4824695.1"/>
    <property type="molecule type" value="Genomic_DNA"/>
</dbReference>
<comment type="caution">
    <text evidence="10">The sequence shown here is derived from an EMBL/GenBank/DDBJ whole genome shotgun (WGS) entry which is preliminary data.</text>
</comment>
<feature type="binding site" evidence="8">
    <location>
        <position position="199"/>
    </location>
    <ligand>
        <name>substrate</name>
    </ligand>
</feature>
<sequence>MVPFRKMHGLGNDFVVLDARKGSVLDARRAALPITPARAAAIADRRRGIGCDQFIVMEPGTDGADVFMRIRNPDGSESGACGNATRCIASLVAEETGRDRVVVRTIAGDLPVERLPNGEGMDLWRADMGPARLGWRDVPLAREVDTLHLPIGRGPVADPAACSMGNPHATFFVPELDALPLAEIGPALEHDPIFPERANIGFVQVLTPEYIRLMVWERGAGLTLACGSGACAALVNAARRGLTGRRATVSLPGGDLVIEWREDGPGAGHVLMTGPVATAFTGEIDLGAYPA</sequence>
<reference evidence="10" key="1">
    <citation type="submission" date="2021-10" db="EMBL/GenBank/DDBJ databases">
        <title>Roseicella aerolatum sp. nov., isolated from aerosols of e-waste dismantling site.</title>
        <authorList>
            <person name="Qin T."/>
        </authorList>
    </citation>
    <scope>NUCLEOTIDE SEQUENCE</scope>
    <source>
        <strain evidence="10">GB24</strain>
    </source>
</reference>
<evidence type="ECO:0000313" key="11">
    <source>
        <dbReference type="Proteomes" id="UP001139311"/>
    </source>
</evidence>
<comment type="subcellular location">
    <subcellularLocation>
        <location evidence="8">Cytoplasm</location>
    </subcellularLocation>
</comment>
<feature type="binding site" evidence="8">
    <location>
        <begin position="227"/>
        <end position="228"/>
    </location>
    <ligand>
        <name>substrate</name>
    </ligand>
</feature>
<protein>
    <recommendedName>
        <fullName evidence="3 8">Diaminopimelate epimerase</fullName>
        <shortName evidence="8">DAP epimerase</shortName>
        <ecNumber evidence="3 8">5.1.1.7</ecNumber>
    </recommendedName>
    <alternativeName>
        <fullName evidence="8">PLP-independent amino acid racemase</fullName>
    </alternativeName>
</protein>
<feature type="site" description="Could be important to modulate the pK values of the two catalytic cysteine residues" evidence="8">
    <location>
        <position position="217"/>
    </location>
</feature>
<evidence type="ECO:0000256" key="2">
    <source>
        <dbReference type="ARBA" id="ARBA00010219"/>
    </source>
</evidence>
<keyword evidence="5 8" id="KW-0457">Lysine biosynthesis</keyword>
<dbReference type="InterPro" id="IPR001653">
    <property type="entry name" value="DAP_epimerase_DapF"/>
</dbReference>
<name>A0A9X1LCZ0_9PROT</name>
<dbReference type="Proteomes" id="UP001139311">
    <property type="component" value="Unassembled WGS sequence"/>
</dbReference>
<feature type="binding site" evidence="8">
    <location>
        <position position="12"/>
    </location>
    <ligand>
        <name>substrate</name>
    </ligand>
</feature>
<comment type="function">
    <text evidence="8">Catalyzes the stereoinversion of LL-2,6-diaminopimelate (L,L-DAP) to meso-diaminopimelate (meso-DAP), a precursor of L-lysine and an essential component of the bacterial peptidoglycan.</text>
</comment>
<feature type="binding site" evidence="8">
    <location>
        <begin position="82"/>
        <end position="83"/>
    </location>
    <ligand>
        <name>substrate</name>
    </ligand>
</feature>
<organism evidence="10 11">
    <name type="scientific">Roseicella aerolata</name>
    <dbReference type="NCBI Taxonomy" id="2883479"/>
    <lineage>
        <taxon>Bacteria</taxon>
        <taxon>Pseudomonadati</taxon>
        <taxon>Pseudomonadota</taxon>
        <taxon>Alphaproteobacteria</taxon>
        <taxon>Acetobacterales</taxon>
        <taxon>Roseomonadaceae</taxon>
        <taxon>Roseicella</taxon>
    </lineage>
</organism>
<comment type="pathway">
    <text evidence="1 8">Amino-acid biosynthesis; L-lysine biosynthesis via DAP pathway; DL-2,6-diaminopimelate from LL-2,6-diaminopimelate: step 1/1.</text>
</comment>
<feature type="site" description="Could be important to modulate the pK values of the two catalytic cysteine residues" evidence="8">
    <location>
        <position position="168"/>
    </location>
</feature>
<feature type="active site" evidence="9">
    <location>
        <position position="81"/>
    </location>
</feature>
<dbReference type="RefSeq" id="WP_226612949.1">
    <property type="nucleotide sequence ID" value="NZ_JAJAQI010000050.1"/>
</dbReference>
<feature type="active site" description="Proton donor" evidence="8">
    <location>
        <position position="81"/>
    </location>
</feature>
<dbReference type="EC" id="5.1.1.7" evidence="3 8"/>
<dbReference type="GO" id="GO:0005829">
    <property type="term" value="C:cytosol"/>
    <property type="evidence" value="ECO:0007669"/>
    <property type="project" value="TreeGrafter"/>
</dbReference>
<evidence type="ECO:0000256" key="5">
    <source>
        <dbReference type="ARBA" id="ARBA00023154"/>
    </source>
</evidence>
<keyword evidence="11" id="KW-1185">Reference proteome</keyword>
<evidence type="ECO:0000256" key="3">
    <source>
        <dbReference type="ARBA" id="ARBA00013080"/>
    </source>
</evidence>
<dbReference type="AlphaFoldDB" id="A0A9X1LCZ0"/>
<dbReference type="NCBIfam" id="TIGR00652">
    <property type="entry name" value="DapF"/>
    <property type="match status" value="1"/>
</dbReference>
<dbReference type="Pfam" id="PF01678">
    <property type="entry name" value="DAP_epimerase"/>
    <property type="match status" value="2"/>
</dbReference>
<dbReference type="GO" id="GO:0009089">
    <property type="term" value="P:lysine biosynthetic process via diaminopimelate"/>
    <property type="evidence" value="ECO:0007669"/>
    <property type="project" value="UniProtKB-UniRule"/>
</dbReference>
<evidence type="ECO:0000256" key="4">
    <source>
        <dbReference type="ARBA" id="ARBA00022605"/>
    </source>
</evidence>
<dbReference type="InterPro" id="IPR018510">
    <property type="entry name" value="DAP_epimerase_AS"/>
</dbReference>
<dbReference type="Gene3D" id="3.10.310.10">
    <property type="entry name" value="Diaminopimelate Epimerase, Chain A, domain 1"/>
    <property type="match status" value="2"/>
</dbReference>